<evidence type="ECO:0000313" key="5">
    <source>
        <dbReference type="Proteomes" id="UP000312102"/>
    </source>
</evidence>
<keyword evidence="1" id="KW-0547">Nucleotide-binding</keyword>
<dbReference type="GO" id="GO:1990133">
    <property type="term" value="C:molybdopterin adenylyltransferase complex"/>
    <property type="evidence" value="ECO:0007669"/>
    <property type="project" value="TreeGrafter"/>
</dbReference>
<reference evidence="4 5" key="1">
    <citation type="journal article" date="2019" name="ISME J.">
        <title>Evolution in action: habitat transition from sediment to the pelagial leads to genome streamlining in Methylophilaceae.</title>
        <authorList>
            <person name="Salcher M."/>
            <person name="Schaefle D."/>
            <person name="Kaspar M."/>
            <person name="Neuenschwander S.M."/>
            <person name="Ghai R."/>
        </authorList>
    </citation>
    <scope>NUCLEOTIDE SEQUENCE [LARGE SCALE GENOMIC DNA]</scope>
    <source>
        <strain evidence="4 5">MMS-RI-1</strain>
    </source>
</reference>
<dbReference type="EMBL" id="CP040986">
    <property type="protein sequence ID" value="QDD13527.1"/>
    <property type="molecule type" value="Genomic_DNA"/>
</dbReference>
<comment type="similarity">
    <text evidence="2">Belongs to the MoaD family.</text>
</comment>
<dbReference type="NCBIfam" id="TIGR01682">
    <property type="entry name" value="moaD"/>
    <property type="match status" value="1"/>
</dbReference>
<evidence type="ECO:0000256" key="1">
    <source>
        <dbReference type="ARBA" id="ARBA00022741"/>
    </source>
</evidence>
<protein>
    <recommendedName>
        <fullName evidence="3">Molybdopterin synthase sulfur carrier subunit</fullName>
    </recommendedName>
</protein>
<proteinExistence type="inferred from homology"/>
<dbReference type="Pfam" id="PF02597">
    <property type="entry name" value="ThiS"/>
    <property type="match status" value="1"/>
</dbReference>
<keyword evidence="5" id="KW-1185">Reference proteome</keyword>
<dbReference type="InterPro" id="IPR044672">
    <property type="entry name" value="MOCS2A"/>
</dbReference>
<dbReference type="RefSeq" id="WP_139873437.1">
    <property type="nucleotide sequence ID" value="NZ_CP040985.1"/>
</dbReference>
<dbReference type="SUPFAM" id="SSF54285">
    <property type="entry name" value="MoaD/ThiS"/>
    <property type="match status" value="1"/>
</dbReference>
<gene>
    <name evidence="4" type="primary">moaD</name>
    <name evidence="4" type="ORF">FIT61_03570</name>
</gene>
<dbReference type="CDD" id="cd00754">
    <property type="entry name" value="Ubl_MoaD"/>
    <property type="match status" value="1"/>
</dbReference>
<evidence type="ECO:0000256" key="3">
    <source>
        <dbReference type="ARBA" id="ARBA00024247"/>
    </source>
</evidence>
<dbReference type="Proteomes" id="UP000312102">
    <property type="component" value="Chromosome"/>
</dbReference>
<dbReference type="PANTHER" id="PTHR33359">
    <property type="entry name" value="MOLYBDOPTERIN SYNTHASE SULFUR CARRIER SUBUNIT"/>
    <property type="match status" value="1"/>
</dbReference>
<dbReference type="PANTHER" id="PTHR33359:SF1">
    <property type="entry name" value="MOLYBDOPTERIN SYNTHASE SULFUR CARRIER SUBUNIT"/>
    <property type="match status" value="1"/>
</dbReference>
<sequence>MKIKLFYFAKVREMVGIDQEEVDVESDIKTLAELIAFLKLRGSQWQAIFNMPSSFRMAVNQELAEASDKINANDEVAFFPPITGG</sequence>
<name>A0AAE6FSQ6_9PROT</name>
<dbReference type="GO" id="GO:0006777">
    <property type="term" value="P:Mo-molybdopterin cofactor biosynthetic process"/>
    <property type="evidence" value="ECO:0007669"/>
    <property type="project" value="InterPro"/>
</dbReference>
<dbReference type="Gene3D" id="3.10.20.30">
    <property type="match status" value="1"/>
</dbReference>
<accession>A0AAE6FSQ6</accession>
<dbReference type="AlphaFoldDB" id="A0AAE6FSQ6"/>
<evidence type="ECO:0000313" key="4">
    <source>
        <dbReference type="EMBL" id="QDD13527.1"/>
    </source>
</evidence>
<organism evidence="4 5">
    <name type="scientific">Candidatus Methylopumilus rimovensis</name>
    <dbReference type="NCBI Taxonomy" id="2588535"/>
    <lineage>
        <taxon>Bacteria</taxon>
        <taxon>Pseudomonadati</taxon>
        <taxon>Pseudomonadota</taxon>
        <taxon>Betaproteobacteria</taxon>
        <taxon>Nitrosomonadales</taxon>
        <taxon>Methylophilaceae</taxon>
        <taxon>Candidatus Methylopumilus</taxon>
    </lineage>
</organism>
<dbReference type="GO" id="GO:0000166">
    <property type="term" value="F:nucleotide binding"/>
    <property type="evidence" value="ECO:0007669"/>
    <property type="project" value="UniProtKB-KW"/>
</dbReference>
<dbReference type="KEGG" id="mrk:FIT61_03570"/>
<dbReference type="InterPro" id="IPR016155">
    <property type="entry name" value="Mopterin_synth/thiamin_S_b"/>
</dbReference>
<dbReference type="InterPro" id="IPR012675">
    <property type="entry name" value="Beta-grasp_dom_sf"/>
</dbReference>
<dbReference type="InterPro" id="IPR003749">
    <property type="entry name" value="ThiS/MoaD-like"/>
</dbReference>
<evidence type="ECO:0000256" key="2">
    <source>
        <dbReference type="ARBA" id="ARBA00024200"/>
    </source>
</evidence>